<keyword evidence="4" id="KW-1185">Reference proteome</keyword>
<dbReference type="Pfam" id="PF00646">
    <property type="entry name" value="F-box"/>
    <property type="match status" value="1"/>
</dbReference>
<gene>
    <name evidence="3" type="ORF">AQUCO_00700848v1</name>
</gene>
<dbReference type="InterPro" id="IPR005174">
    <property type="entry name" value="KIB1-4_b-propeller"/>
</dbReference>
<dbReference type="PANTHER" id="PTHR44259">
    <property type="entry name" value="OS07G0183000 PROTEIN-RELATED"/>
    <property type="match status" value="1"/>
</dbReference>
<evidence type="ECO:0000259" key="2">
    <source>
        <dbReference type="Pfam" id="PF03478"/>
    </source>
</evidence>
<dbReference type="OrthoDB" id="1523976at2759"/>
<dbReference type="InterPro" id="IPR050942">
    <property type="entry name" value="F-box_BR-signaling"/>
</dbReference>
<evidence type="ECO:0000259" key="1">
    <source>
        <dbReference type="Pfam" id="PF00646"/>
    </source>
</evidence>
<feature type="domain" description="F-box" evidence="1">
    <location>
        <begin position="7"/>
        <end position="38"/>
    </location>
</feature>
<dbReference type="Pfam" id="PF03478">
    <property type="entry name" value="Beta-prop_KIB1-4"/>
    <property type="match status" value="1"/>
</dbReference>
<evidence type="ECO:0000313" key="3">
    <source>
        <dbReference type="EMBL" id="PIA56775.1"/>
    </source>
</evidence>
<feature type="domain" description="KIB1-4 beta-propeller" evidence="2">
    <location>
        <begin position="70"/>
        <end position="376"/>
    </location>
</feature>
<dbReference type="InterPro" id="IPR001810">
    <property type="entry name" value="F-box_dom"/>
</dbReference>
<dbReference type="Proteomes" id="UP000230069">
    <property type="component" value="Unassembled WGS sequence"/>
</dbReference>
<dbReference type="STRING" id="218851.A0A2G5ELX4"/>
<evidence type="ECO:0000313" key="4">
    <source>
        <dbReference type="Proteomes" id="UP000230069"/>
    </source>
</evidence>
<sequence>MVDWSKNLSDDLLDEIASHIDSYDDYTRLRAVCREWKSSLPEIPRRLSSELPCLMFPCDDNRDNHDHHGFFSIFMGSEGKVYNLELPNTEYKSCRGSSQGWLITVQKGPSIDLINPLTKVQMPLPPIYTFPDVLEYQQERVGKEFLVRMIYLATQYRNLHIGLAAMEQFFIQKVVLSSSPGKSEKSCIAMAIYGDCSKLAYCKIGDREWKLVEGENSLVRDIIHYEGRFFAVDHIGRVLVVYDNEFDVMNSSPTAKVFAAAPEGFSSGRPYLVESSGELLLVDRFLKVNRRSYETAKFRIWKLNLKLNSKSYTKAKWLKVKNLGDRMLFLGFNESFSFSSRNVTPPHTGNRIYFTDDYYEGQSSYKATGSDIGAYNVGDGSFLPSALPLPGSGGCRRRIWPPPIWVMPKALPC</sequence>
<name>A0A2G5ELX4_AQUCA</name>
<dbReference type="EMBL" id="KZ305024">
    <property type="protein sequence ID" value="PIA56775.1"/>
    <property type="molecule type" value="Genomic_DNA"/>
</dbReference>
<reference evidence="3 4" key="1">
    <citation type="submission" date="2017-09" db="EMBL/GenBank/DDBJ databases">
        <title>WGS assembly of Aquilegia coerulea Goldsmith.</title>
        <authorList>
            <person name="Hodges S."/>
            <person name="Kramer E."/>
            <person name="Nordborg M."/>
            <person name="Tomkins J."/>
            <person name="Borevitz J."/>
            <person name="Derieg N."/>
            <person name="Yan J."/>
            <person name="Mihaltcheva S."/>
            <person name="Hayes R.D."/>
            <person name="Rokhsar D."/>
        </authorList>
    </citation>
    <scope>NUCLEOTIDE SEQUENCE [LARGE SCALE GENOMIC DNA]</scope>
    <source>
        <strain evidence="4">cv. Goldsmith</strain>
    </source>
</reference>
<accession>A0A2G5ELX4</accession>
<dbReference type="AlphaFoldDB" id="A0A2G5ELX4"/>
<organism evidence="3 4">
    <name type="scientific">Aquilegia coerulea</name>
    <name type="common">Rocky mountain columbine</name>
    <dbReference type="NCBI Taxonomy" id="218851"/>
    <lineage>
        <taxon>Eukaryota</taxon>
        <taxon>Viridiplantae</taxon>
        <taxon>Streptophyta</taxon>
        <taxon>Embryophyta</taxon>
        <taxon>Tracheophyta</taxon>
        <taxon>Spermatophyta</taxon>
        <taxon>Magnoliopsida</taxon>
        <taxon>Ranunculales</taxon>
        <taxon>Ranunculaceae</taxon>
        <taxon>Thalictroideae</taxon>
        <taxon>Aquilegia</taxon>
    </lineage>
</organism>
<proteinExistence type="predicted"/>
<protein>
    <submittedName>
        <fullName evidence="3">Uncharacterized protein</fullName>
    </submittedName>
</protein>
<dbReference type="InParanoid" id="A0A2G5ELX4"/>